<name>A0ABR4IQU9_9EURO</name>
<protein>
    <submittedName>
        <fullName evidence="3">Uncharacterized protein</fullName>
    </submittedName>
</protein>
<evidence type="ECO:0000313" key="4">
    <source>
        <dbReference type="Proteomes" id="UP001610446"/>
    </source>
</evidence>
<dbReference type="EMBL" id="JBFXLU010000313">
    <property type="protein sequence ID" value="KAL2830146.1"/>
    <property type="molecule type" value="Genomic_DNA"/>
</dbReference>
<dbReference type="InterPro" id="IPR022185">
    <property type="entry name" value="DUF3712"/>
</dbReference>
<evidence type="ECO:0000313" key="3">
    <source>
        <dbReference type="EMBL" id="KAL2830146.1"/>
    </source>
</evidence>
<dbReference type="Proteomes" id="UP001610446">
    <property type="component" value="Unassembled WGS sequence"/>
</dbReference>
<accession>A0ABR4IQU9</accession>
<keyword evidence="2" id="KW-0472">Membrane</keyword>
<feature type="transmembrane region" description="Helical" evidence="2">
    <location>
        <begin position="69"/>
        <end position="97"/>
    </location>
</feature>
<proteinExistence type="predicted"/>
<sequence length="434" mass="47102">MSSNASLAEKKGASPDSKNVLGAFRGPIAGNDGVEIEYVESVPGDVSLVEEPKTKKSKRQRFRRHCARFWCCYLFWNVIFLAIFLPIFFLVVIPAIAQLVVNKSTLLLVNATLLQPHPDSVILTLEAALDLPINLPVRIDPLVLEVYNKNKDGNNTIFSSRIDGTVVDGNTTLGVQDRFTPLNVPMWTDYVHQVVTEPDAPLPVRGSTNAYLGILKSHVKVDKDIHQHTLNSFAGFSIDSPKLLLPAREDGVNLLANATLPNPSVMILQIGTTLLDLKSGEYTLGNATLDDLTLTPGNHSIPVEGIIDVDYLISNLGDILGTQGDALSRGFLRLEAVGRNVTFDGVEIPYYAEAMRQLTLTAEVELGSLVMNTIEGVLKPNGTNIFANLTDPDGPTSISDIIGSIDDPDNSLGLNNNNNDDNSNSSDNSTETDR</sequence>
<feature type="region of interest" description="Disordered" evidence="1">
    <location>
        <begin position="1"/>
        <end position="20"/>
    </location>
</feature>
<keyword evidence="2" id="KW-0812">Transmembrane</keyword>
<feature type="region of interest" description="Disordered" evidence="1">
    <location>
        <begin position="409"/>
        <end position="434"/>
    </location>
</feature>
<evidence type="ECO:0000256" key="2">
    <source>
        <dbReference type="SAM" id="Phobius"/>
    </source>
</evidence>
<keyword evidence="2" id="KW-1133">Transmembrane helix</keyword>
<organism evidence="3 4">
    <name type="scientific">Aspergillus pseudoustus</name>
    <dbReference type="NCBI Taxonomy" id="1810923"/>
    <lineage>
        <taxon>Eukaryota</taxon>
        <taxon>Fungi</taxon>
        <taxon>Dikarya</taxon>
        <taxon>Ascomycota</taxon>
        <taxon>Pezizomycotina</taxon>
        <taxon>Eurotiomycetes</taxon>
        <taxon>Eurotiomycetidae</taxon>
        <taxon>Eurotiales</taxon>
        <taxon>Aspergillaceae</taxon>
        <taxon>Aspergillus</taxon>
        <taxon>Aspergillus subgen. Nidulantes</taxon>
    </lineage>
</organism>
<dbReference type="Pfam" id="PF12505">
    <property type="entry name" value="DUF3712"/>
    <property type="match status" value="1"/>
</dbReference>
<gene>
    <name evidence="3" type="ORF">BJY01DRAFT_261011</name>
</gene>
<dbReference type="InterPro" id="IPR046368">
    <property type="entry name" value="Tag1"/>
</dbReference>
<dbReference type="PANTHER" id="PTHR35895">
    <property type="entry name" value="CHROMOSOME 16, WHOLE GENOME SHOTGUN SEQUENCE"/>
    <property type="match status" value="1"/>
</dbReference>
<evidence type="ECO:0000256" key="1">
    <source>
        <dbReference type="SAM" id="MobiDB-lite"/>
    </source>
</evidence>
<keyword evidence="4" id="KW-1185">Reference proteome</keyword>
<reference evidence="3 4" key="1">
    <citation type="submission" date="2024-07" db="EMBL/GenBank/DDBJ databases">
        <title>Section-level genome sequencing and comparative genomics of Aspergillus sections Usti and Cavernicolus.</title>
        <authorList>
            <consortium name="Lawrence Berkeley National Laboratory"/>
            <person name="Nybo J.L."/>
            <person name="Vesth T.C."/>
            <person name="Theobald S."/>
            <person name="Frisvad J.C."/>
            <person name="Larsen T.O."/>
            <person name="Kjaerboelling I."/>
            <person name="Rothschild-Mancinelli K."/>
            <person name="Lyhne E.K."/>
            <person name="Kogle M.E."/>
            <person name="Barry K."/>
            <person name="Clum A."/>
            <person name="Na H."/>
            <person name="Ledsgaard L."/>
            <person name="Lin J."/>
            <person name="Lipzen A."/>
            <person name="Kuo A."/>
            <person name="Riley R."/>
            <person name="Mondo S."/>
            <person name="Labutti K."/>
            <person name="Haridas S."/>
            <person name="Pangalinan J."/>
            <person name="Salamov A.A."/>
            <person name="Simmons B.A."/>
            <person name="Magnuson J.K."/>
            <person name="Chen J."/>
            <person name="Drula E."/>
            <person name="Henrissat B."/>
            <person name="Wiebenga A."/>
            <person name="Lubbers R.J."/>
            <person name="Gomes A.C."/>
            <person name="Makela M.R."/>
            <person name="Stajich J."/>
            <person name="Grigoriev I.V."/>
            <person name="Mortensen U.H."/>
            <person name="De Vries R.P."/>
            <person name="Baker S.E."/>
            <person name="Andersen M.R."/>
        </authorList>
    </citation>
    <scope>NUCLEOTIDE SEQUENCE [LARGE SCALE GENOMIC DNA]</scope>
    <source>
        <strain evidence="3 4">CBS 123904</strain>
    </source>
</reference>
<comment type="caution">
    <text evidence="3">The sequence shown here is derived from an EMBL/GenBank/DDBJ whole genome shotgun (WGS) entry which is preliminary data.</text>
</comment>
<dbReference type="PANTHER" id="PTHR35895:SF2">
    <property type="match status" value="1"/>
</dbReference>